<dbReference type="AlphaFoldDB" id="A0A1A6DY07"/>
<keyword evidence="3" id="KW-0540">Nuclease</keyword>
<dbReference type="Gene3D" id="3.30.920.30">
    <property type="entry name" value="Hypothetical protein"/>
    <property type="match status" value="1"/>
</dbReference>
<keyword evidence="5" id="KW-0378">Hydrolase</keyword>
<dbReference type="GO" id="GO:0004519">
    <property type="term" value="F:endonuclease activity"/>
    <property type="evidence" value="ECO:0007669"/>
    <property type="project" value="UniProtKB-KW"/>
</dbReference>
<evidence type="ECO:0000256" key="2">
    <source>
        <dbReference type="ARBA" id="ARBA00022649"/>
    </source>
</evidence>
<accession>A0A1A6DY07</accession>
<dbReference type="Pfam" id="PF07927">
    <property type="entry name" value="HicA_toxin"/>
    <property type="match status" value="1"/>
</dbReference>
<protein>
    <recommendedName>
        <fullName evidence="10">HicA toxin of bacterial toxin-antitoxin</fullName>
    </recommendedName>
</protein>
<comment type="caution">
    <text evidence="8">The sequence shown here is derived from an EMBL/GenBank/DDBJ whole genome shotgun (WGS) entry which is preliminary data.</text>
</comment>
<dbReference type="InterPro" id="IPR012933">
    <property type="entry name" value="HicA_mRNA_interferase"/>
</dbReference>
<organism evidence="8 9">
    <name type="scientific">Tepidimonas fonticaldi</name>
    <dbReference type="NCBI Taxonomy" id="1101373"/>
    <lineage>
        <taxon>Bacteria</taxon>
        <taxon>Pseudomonadati</taxon>
        <taxon>Pseudomonadota</taxon>
        <taxon>Betaproteobacteria</taxon>
        <taxon>Burkholderiales</taxon>
        <taxon>Tepidimonas</taxon>
    </lineage>
</organism>
<proteinExistence type="inferred from homology"/>
<dbReference type="EMBL" id="LZDH01000012">
    <property type="protein sequence ID" value="OBS31670.1"/>
    <property type="molecule type" value="Genomic_DNA"/>
</dbReference>
<keyword evidence="4" id="KW-0255">Endonuclease</keyword>
<dbReference type="InterPro" id="IPR038570">
    <property type="entry name" value="HicA_sf"/>
</dbReference>
<dbReference type="SUPFAM" id="SSF54786">
    <property type="entry name" value="YcfA/nrd intein domain"/>
    <property type="match status" value="1"/>
</dbReference>
<keyword evidence="2" id="KW-1277">Toxin-antitoxin system</keyword>
<evidence type="ECO:0000313" key="9">
    <source>
        <dbReference type="Proteomes" id="UP000091969"/>
    </source>
</evidence>
<evidence type="ECO:0000256" key="7">
    <source>
        <dbReference type="ARBA" id="ARBA00023016"/>
    </source>
</evidence>
<name>A0A1A6DY07_9BURK</name>
<sequence>MRIPRDLSGADLVKRLGRLGYEITRQSGSHIRLTSRVRGEHHLTIPNHDPLRIGTLAAILEGVAAHHGMTRDELLQRLLG</sequence>
<evidence type="ECO:0000256" key="1">
    <source>
        <dbReference type="ARBA" id="ARBA00006620"/>
    </source>
</evidence>
<dbReference type="GO" id="GO:0016787">
    <property type="term" value="F:hydrolase activity"/>
    <property type="evidence" value="ECO:0007669"/>
    <property type="project" value="UniProtKB-KW"/>
</dbReference>
<keyword evidence="7" id="KW-0346">Stress response</keyword>
<dbReference type="OrthoDB" id="9811409at2"/>
<reference evidence="8 9" key="1">
    <citation type="submission" date="2016-06" db="EMBL/GenBank/DDBJ databases">
        <title>Genome sequence of Tepidimonas fonticaldi PL17.</title>
        <authorList>
            <person name="Pinnaka A.K."/>
        </authorList>
    </citation>
    <scope>NUCLEOTIDE SEQUENCE [LARGE SCALE GENOMIC DNA]</scope>
    <source>
        <strain evidence="8 9">PL17</strain>
    </source>
</reference>
<evidence type="ECO:0000256" key="5">
    <source>
        <dbReference type="ARBA" id="ARBA00022801"/>
    </source>
</evidence>
<evidence type="ECO:0000313" key="8">
    <source>
        <dbReference type="EMBL" id="OBS31670.1"/>
    </source>
</evidence>
<keyword evidence="9" id="KW-1185">Reference proteome</keyword>
<evidence type="ECO:0000256" key="4">
    <source>
        <dbReference type="ARBA" id="ARBA00022759"/>
    </source>
</evidence>
<gene>
    <name evidence="8" type="ORF">A9O67_00645</name>
</gene>
<comment type="similarity">
    <text evidence="1">Belongs to the HicA mRNA interferase family.</text>
</comment>
<dbReference type="GO" id="GO:0003729">
    <property type="term" value="F:mRNA binding"/>
    <property type="evidence" value="ECO:0007669"/>
    <property type="project" value="InterPro"/>
</dbReference>
<dbReference type="RefSeq" id="WP_068607004.1">
    <property type="nucleotide sequence ID" value="NZ_LZDH01000012.1"/>
</dbReference>
<evidence type="ECO:0000256" key="6">
    <source>
        <dbReference type="ARBA" id="ARBA00022884"/>
    </source>
</evidence>
<evidence type="ECO:0008006" key="10">
    <source>
        <dbReference type="Google" id="ProtNLM"/>
    </source>
</evidence>
<evidence type="ECO:0000256" key="3">
    <source>
        <dbReference type="ARBA" id="ARBA00022722"/>
    </source>
</evidence>
<keyword evidence="6" id="KW-0694">RNA-binding</keyword>
<dbReference type="STRING" id="1101373.A9O67_00645"/>
<dbReference type="Proteomes" id="UP000091969">
    <property type="component" value="Unassembled WGS sequence"/>
</dbReference>